<evidence type="ECO:0000313" key="15">
    <source>
        <dbReference type="EMBL" id="ABM62383.1"/>
    </source>
</evidence>
<dbReference type="OrthoDB" id="9774675at2"/>
<feature type="domain" description="Amine oxidase" evidence="14">
    <location>
        <begin position="27"/>
        <end position="495"/>
    </location>
</feature>
<evidence type="ECO:0000256" key="3">
    <source>
        <dbReference type="ARBA" id="ARBA00006046"/>
    </source>
</evidence>
<dbReference type="KEGG" id="hha:Hhal_1619"/>
<dbReference type="InterPro" id="IPR002937">
    <property type="entry name" value="Amino_oxidase"/>
</dbReference>
<reference evidence="15 16" key="2">
    <citation type="journal article" date="2013" name="Stand. Genomic Sci.">
        <title>Complete genome sequence of Halorhodospira halophila SL1.</title>
        <authorList>
            <person name="Challacombe J.F."/>
            <person name="Majid S."/>
            <person name="Deole R."/>
            <person name="Brettin T.S."/>
            <person name="Bruce D."/>
            <person name="Delano S.F."/>
            <person name="Detter J.C."/>
            <person name="Gleasner C.D."/>
            <person name="Han C.S."/>
            <person name="Misra M."/>
            <person name="Reitenga K.G."/>
            <person name="Mikhailova N."/>
            <person name="Woyke T."/>
            <person name="Pitluck S."/>
            <person name="Nolan M."/>
            <person name="Land M.L."/>
            <person name="Saunders E."/>
            <person name="Tapia R."/>
            <person name="Lapidus A."/>
            <person name="Ivanova N."/>
            <person name="Hoff W.D."/>
        </authorList>
    </citation>
    <scope>NUCLEOTIDE SEQUENCE [LARGE SCALE GENOMIC DNA]</scope>
    <source>
        <strain evidence="16">DSM 244 / SL1</strain>
    </source>
</reference>
<dbReference type="InterPro" id="IPR036188">
    <property type="entry name" value="FAD/NAD-bd_sf"/>
</dbReference>
<dbReference type="GO" id="GO:0071949">
    <property type="term" value="F:FAD binding"/>
    <property type="evidence" value="ECO:0007669"/>
    <property type="project" value="UniProtKB-ARBA"/>
</dbReference>
<accession>A1WXH1</accession>
<comment type="pathway">
    <text evidence="2">Carotenoid biosynthesis; lycopene biosynthesis.</text>
</comment>
<keyword evidence="7 13" id="KW-0560">Oxidoreductase</keyword>
<evidence type="ECO:0000256" key="5">
    <source>
        <dbReference type="ARBA" id="ARBA00022746"/>
    </source>
</evidence>
<organism evidence="15 16">
    <name type="scientific">Halorhodospira halophila (strain DSM 244 / SL1)</name>
    <name type="common">Ectothiorhodospira halophila (strain DSM 244 / SL1)</name>
    <dbReference type="NCBI Taxonomy" id="349124"/>
    <lineage>
        <taxon>Bacteria</taxon>
        <taxon>Pseudomonadati</taxon>
        <taxon>Pseudomonadota</taxon>
        <taxon>Gammaproteobacteria</taxon>
        <taxon>Chromatiales</taxon>
        <taxon>Ectothiorhodospiraceae</taxon>
        <taxon>Halorhodospira</taxon>
    </lineage>
</organism>
<dbReference type="HOGENOM" id="CLU_019722_2_1_6"/>
<evidence type="ECO:0000256" key="11">
    <source>
        <dbReference type="ARBA" id="ARBA00069354"/>
    </source>
</evidence>
<dbReference type="PANTHER" id="PTHR43734">
    <property type="entry name" value="PHYTOENE DESATURASE"/>
    <property type="match status" value="1"/>
</dbReference>
<dbReference type="InterPro" id="IPR014105">
    <property type="entry name" value="Carotenoid/retinoid_OxRdtase"/>
</dbReference>
<keyword evidence="6" id="KW-0274">FAD</keyword>
<dbReference type="EMBL" id="CP000544">
    <property type="protein sequence ID" value="ABM62383.1"/>
    <property type="molecule type" value="Genomic_DNA"/>
</dbReference>
<protein>
    <recommendedName>
        <fullName evidence="11">Phytoene desaturase (lycopene-forming)</fullName>
        <ecNumber evidence="10">1.3.99.31</ecNumber>
    </recommendedName>
    <alternativeName>
        <fullName evidence="12">4-step phytoene desaturase</fullName>
    </alternativeName>
    <alternativeName>
        <fullName evidence="8">Phytoene dehydrogenase</fullName>
    </alternativeName>
</protein>
<evidence type="ECO:0000256" key="7">
    <source>
        <dbReference type="ARBA" id="ARBA00023002"/>
    </source>
</evidence>
<comment type="cofactor">
    <cofactor evidence="1">
        <name>FAD</name>
        <dbReference type="ChEBI" id="CHEBI:57692"/>
    </cofactor>
</comment>
<comment type="catalytic activity">
    <reaction evidence="9">
        <text>15-cis-phytoene + 4 A = all-trans-lycopene + 4 AH2</text>
        <dbReference type="Rhea" id="RHEA:15585"/>
        <dbReference type="ChEBI" id="CHEBI:13193"/>
        <dbReference type="ChEBI" id="CHEBI:15948"/>
        <dbReference type="ChEBI" id="CHEBI:17499"/>
        <dbReference type="ChEBI" id="CHEBI:27787"/>
        <dbReference type="EC" id="1.3.99.31"/>
    </reaction>
</comment>
<reference evidence="16" key="1">
    <citation type="submission" date="2006-12" db="EMBL/GenBank/DDBJ databases">
        <title>Complete sequence of Halorhodospira halophila SL1.</title>
        <authorList>
            <consortium name="US DOE Joint Genome Institute"/>
            <person name="Copeland A."/>
            <person name="Lucas S."/>
            <person name="Lapidus A."/>
            <person name="Barry K."/>
            <person name="Detter J.C."/>
            <person name="Glavina del Rio T."/>
            <person name="Hammon N."/>
            <person name="Israni S."/>
            <person name="Dalin E."/>
            <person name="Tice H."/>
            <person name="Pitluck S."/>
            <person name="Saunders E."/>
            <person name="Brettin T."/>
            <person name="Bruce D."/>
            <person name="Han C."/>
            <person name="Tapia R."/>
            <person name="Schmutz J."/>
            <person name="Larimer F."/>
            <person name="Land M."/>
            <person name="Hauser L."/>
            <person name="Kyrpides N."/>
            <person name="Mikhailova N."/>
            <person name="Hoff W."/>
            <person name="Richardson P."/>
        </authorList>
    </citation>
    <scope>NUCLEOTIDE SEQUENCE [LARGE SCALE GENOMIC DNA]</scope>
    <source>
        <strain evidence="16">DSM 244 / SL1</strain>
    </source>
</reference>
<evidence type="ECO:0000313" key="16">
    <source>
        <dbReference type="Proteomes" id="UP000000647"/>
    </source>
</evidence>
<sequence length="508" mass="56935">MRMNPDAPAPAVGGQSPHAVVIGAGFGGLAAAIRLGARGYRVTVVDRLDGPGGRAYVHQQDGFTFDAGPTIVTAPFLFRELWELAGRRFEDDIDLRLMDPFYRVRFDDGSHFDYTGDPERMRAEVERFAPGDLDGYHRYMAASEEIFRIGFEQLSYKPFNRFTDMLRVVPDLIRLQSYYSVHGLVSRYVKDERLRQVLSFHPLLIGGNPFSVTSVYCLIEYLEQHWGVHYVMGGTGKLASGMADLVAGQGGEIRYNADVEAITVDQGRATGVELANGERIDADVVVSNADAAWTYRKLVPASARSRWTDRRLDRARYSMGLYVWYFGTRRQYHDVPHHTILMGPRYKELIQDIFERKVLADDFSLYLHRPTATDPSLAPEGCDAFYVLSPVPHLGSDVDWETQAEPYRQAISKYLSQTVLPGLEDELATSLVATPLDFRHRLKSWLGTGFSLEPVLQQSAWFRPHNRSEDVQHLYLVGAGTHPGAGLPGVVSSAKILDEVVPDARTFA</sequence>
<dbReference type="GO" id="GO:0016627">
    <property type="term" value="F:oxidoreductase activity, acting on the CH-CH group of donors"/>
    <property type="evidence" value="ECO:0007669"/>
    <property type="project" value="UniProtKB-ARBA"/>
</dbReference>
<dbReference type="NCBIfam" id="TIGR02734">
    <property type="entry name" value="crtI_fam"/>
    <property type="match status" value="1"/>
</dbReference>
<dbReference type="eggNOG" id="COG1233">
    <property type="taxonomic scope" value="Bacteria"/>
</dbReference>
<dbReference type="Gene3D" id="3.50.50.60">
    <property type="entry name" value="FAD/NAD(P)-binding domain"/>
    <property type="match status" value="2"/>
</dbReference>
<evidence type="ECO:0000256" key="1">
    <source>
        <dbReference type="ARBA" id="ARBA00001974"/>
    </source>
</evidence>
<dbReference type="PANTHER" id="PTHR43734:SF3">
    <property type="entry name" value="B-CAROTENE KETOLASE"/>
    <property type="match status" value="1"/>
</dbReference>
<evidence type="ECO:0000256" key="9">
    <source>
        <dbReference type="ARBA" id="ARBA00050855"/>
    </source>
</evidence>
<dbReference type="Pfam" id="PF01593">
    <property type="entry name" value="Amino_oxidase"/>
    <property type="match status" value="1"/>
</dbReference>
<evidence type="ECO:0000256" key="8">
    <source>
        <dbReference type="ARBA" id="ARBA00031986"/>
    </source>
</evidence>
<keyword evidence="16" id="KW-1185">Reference proteome</keyword>
<keyword evidence="4" id="KW-0285">Flavoprotein</keyword>
<name>A1WXH1_HALHL</name>
<dbReference type="FunFam" id="3.50.50.60:FF:000378">
    <property type="entry name" value="Phytoene desaturase"/>
    <property type="match status" value="1"/>
</dbReference>
<dbReference type="AlphaFoldDB" id="A1WXH1"/>
<proteinExistence type="inferred from homology"/>
<evidence type="ECO:0000256" key="13">
    <source>
        <dbReference type="RuleBase" id="RU362075"/>
    </source>
</evidence>
<dbReference type="STRING" id="349124.Hhal_1619"/>
<keyword evidence="5 13" id="KW-0125">Carotenoid biosynthesis</keyword>
<dbReference type="Proteomes" id="UP000000647">
    <property type="component" value="Chromosome"/>
</dbReference>
<evidence type="ECO:0000256" key="6">
    <source>
        <dbReference type="ARBA" id="ARBA00022827"/>
    </source>
</evidence>
<dbReference type="EC" id="1.3.99.31" evidence="10"/>
<evidence type="ECO:0000256" key="2">
    <source>
        <dbReference type="ARBA" id="ARBA00004900"/>
    </source>
</evidence>
<evidence type="ECO:0000256" key="4">
    <source>
        <dbReference type="ARBA" id="ARBA00022630"/>
    </source>
</evidence>
<dbReference type="GO" id="GO:0016117">
    <property type="term" value="P:carotenoid biosynthetic process"/>
    <property type="evidence" value="ECO:0007669"/>
    <property type="project" value="UniProtKB-KW"/>
</dbReference>
<evidence type="ECO:0000256" key="12">
    <source>
        <dbReference type="ARBA" id="ARBA00075350"/>
    </source>
</evidence>
<dbReference type="FunFam" id="3.50.50.60:FF:000413">
    <property type="entry name" value="Phytoene desaturase (lycopene-forming)"/>
    <property type="match status" value="1"/>
</dbReference>
<gene>
    <name evidence="15" type="ordered locus">Hhal_1619</name>
</gene>
<evidence type="ECO:0000259" key="14">
    <source>
        <dbReference type="Pfam" id="PF01593"/>
    </source>
</evidence>
<comment type="similarity">
    <text evidence="3 13">Belongs to the carotenoid/retinoid oxidoreductase family.</text>
</comment>
<dbReference type="RefSeq" id="WP_011814405.1">
    <property type="nucleotide sequence ID" value="NC_008789.1"/>
</dbReference>
<dbReference type="SUPFAM" id="SSF51905">
    <property type="entry name" value="FAD/NAD(P)-binding domain"/>
    <property type="match status" value="1"/>
</dbReference>
<evidence type="ECO:0000256" key="10">
    <source>
        <dbReference type="ARBA" id="ARBA00066681"/>
    </source>
</evidence>